<sequence length="144" mass="15147">MSVELLAAAGSALVGAMATDAWGWAKTNFARLFGRSDPARVEAVERRLEGSRAELEGLSGRELVQARSRVAAAWQARLSDLVEDDPDAAVLLEALVKEVAARVPQTTVDSVQQHAVAFDNAQQAVQGQGVQTNTFGGGSDATGR</sequence>
<organism evidence="1 2">
    <name type="scientific">Micromonospora thermarum</name>
    <dbReference type="NCBI Taxonomy" id="2720024"/>
    <lineage>
        <taxon>Bacteria</taxon>
        <taxon>Bacillati</taxon>
        <taxon>Actinomycetota</taxon>
        <taxon>Actinomycetes</taxon>
        <taxon>Micromonosporales</taxon>
        <taxon>Micromonosporaceae</taxon>
        <taxon>Micromonospora</taxon>
    </lineage>
</organism>
<accession>A0ABX0ZE69</accession>
<comment type="caution">
    <text evidence="1">The sequence shown here is derived from an EMBL/GenBank/DDBJ whole genome shotgun (WGS) entry which is preliminary data.</text>
</comment>
<gene>
    <name evidence="1" type="ORF">HCJ94_25715</name>
</gene>
<reference evidence="1 2" key="1">
    <citation type="submission" date="2020-03" db="EMBL/GenBank/DDBJ databases">
        <title>WGS of actinomycetes isolated from Thailand.</title>
        <authorList>
            <person name="Thawai C."/>
        </authorList>
    </citation>
    <scope>NUCLEOTIDE SEQUENCE [LARGE SCALE GENOMIC DNA]</scope>
    <source>
        <strain evidence="1 2">HSS6-12</strain>
    </source>
</reference>
<name>A0ABX0ZE69_9ACTN</name>
<dbReference type="EMBL" id="JAATEO010000038">
    <property type="protein sequence ID" value="NJP35279.1"/>
    <property type="molecule type" value="Genomic_DNA"/>
</dbReference>
<evidence type="ECO:0000313" key="1">
    <source>
        <dbReference type="EMBL" id="NJP35279.1"/>
    </source>
</evidence>
<keyword evidence="2" id="KW-1185">Reference proteome</keyword>
<proteinExistence type="predicted"/>
<dbReference type="Proteomes" id="UP000783871">
    <property type="component" value="Unassembled WGS sequence"/>
</dbReference>
<dbReference type="RefSeq" id="WP_168003624.1">
    <property type="nucleotide sequence ID" value="NZ_JAATEO010000038.1"/>
</dbReference>
<evidence type="ECO:0000313" key="2">
    <source>
        <dbReference type="Proteomes" id="UP000783871"/>
    </source>
</evidence>
<protein>
    <submittedName>
        <fullName evidence="1">Uncharacterized protein</fullName>
    </submittedName>
</protein>